<dbReference type="AlphaFoldDB" id="A0A2T2YNB9"/>
<protein>
    <submittedName>
        <fullName evidence="1">Uncharacterized protein</fullName>
    </submittedName>
</protein>
<dbReference type="EMBL" id="PYFT01000001">
    <property type="protein sequence ID" value="PSR56979.1"/>
    <property type="molecule type" value="Genomic_DNA"/>
</dbReference>
<gene>
    <name evidence="1" type="ORF">AHMF7605_27565</name>
</gene>
<comment type="caution">
    <text evidence="1">The sequence shown here is derived from an EMBL/GenBank/DDBJ whole genome shotgun (WGS) entry which is preliminary data.</text>
</comment>
<sequence>MLPPLERLDLIKLNPLKRTVLTLNIGDFRDFFAKEKRLPALIPGLKILLLIKVCEIKFFNKLMV</sequence>
<name>A0A2T2YNB9_9BACT</name>
<evidence type="ECO:0000313" key="2">
    <source>
        <dbReference type="Proteomes" id="UP000240357"/>
    </source>
</evidence>
<dbReference type="Proteomes" id="UP000240357">
    <property type="component" value="Unassembled WGS sequence"/>
</dbReference>
<keyword evidence="2" id="KW-1185">Reference proteome</keyword>
<evidence type="ECO:0000313" key="1">
    <source>
        <dbReference type="EMBL" id="PSR56979.1"/>
    </source>
</evidence>
<reference evidence="1 2" key="1">
    <citation type="submission" date="2018-03" db="EMBL/GenBank/DDBJ databases">
        <title>Adhaeribacter sp. HMF7605 Genome sequencing and assembly.</title>
        <authorList>
            <person name="Kang H."/>
            <person name="Kang J."/>
            <person name="Cha I."/>
            <person name="Kim H."/>
            <person name="Joh K."/>
        </authorList>
    </citation>
    <scope>NUCLEOTIDE SEQUENCE [LARGE SCALE GENOMIC DNA]</scope>
    <source>
        <strain evidence="1 2">HMF7605</strain>
    </source>
</reference>
<proteinExistence type="predicted"/>
<accession>A0A2T2YNB9</accession>
<organism evidence="1 2">
    <name type="scientific">Adhaeribacter arboris</name>
    <dbReference type="NCBI Taxonomy" id="2072846"/>
    <lineage>
        <taxon>Bacteria</taxon>
        <taxon>Pseudomonadati</taxon>
        <taxon>Bacteroidota</taxon>
        <taxon>Cytophagia</taxon>
        <taxon>Cytophagales</taxon>
        <taxon>Hymenobacteraceae</taxon>
        <taxon>Adhaeribacter</taxon>
    </lineage>
</organism>